<name>A0A413VII1_9BACE</name>
<evidence type="ECO:0000256" key="1">
    <source>
        <dbReference type="ARBA" id="ARBA00004561"/>
    </source>
</evidence>
<feature type="compositionally biased region" description="Basic and acidic residues" evidence="5">
    <location>
        <begin position="535"/>
        <end position="546"/>
    </location>
</feature>
<sequence>MRHIKAYILAALLAGVFFSCMDETLVYTEYTPHPQEEDSGDREMRLKVSVPKTYSAGAAGSIDREERIDTLDVLVFAPAAGNPGKKFLRSAVTGSVVKDEDGNVVKNVFEVVMPLGKDMDVHVFANAHSDLIRNSAFASNGKEMQSVLGKITTARKYELQKEDVMLPMHGSVTGITVDKDSKDVLPVSVLRSVAKVSVMINGSVSAGDELVGGELDEFKLYEMYVFFPADSALVATADTTQFYTVRPDSGNVKTATLPEKLRAGNRPDSLSILNKTIVKKIESIYLYENIPWTKDGFDYATSRVVLGGTFYDKITGQPDKNADGTPRVSYYRINFQNNKDVQYPVLRNHHYVLNIISVAAPGYDTARQAAEGKPINIAVTVFDWMNELHEIVNDGQSYFNMSSKYIVLPRNANSTRHIDVDSDVPVDEWKMYFKDQNNGATTPQTWFKDKQNNDSIDATKGTALENSRYKVTKAADKITVEVLKKYSDLPPAPSTESRDDVLVLMVRNLRIYINITQLDKSPDDWGNGGNQGDDVGQKTEEGKIEDVDTEDWNGDGTDIGGDSKFD</sequence>
<gene>
    <name evidence="8" type="ORF">DW888_16060</name>
</gene>
<organism evidence="8 9">
    <name type="scientific">Bacteroides nordii</name>
    <dbReference type="NCBI Taxonomy" id="291645"/>
    <lineage>
        <taxon>Bacteria</taxon>
        <taxon>Pseudomonadati</taxon>
        <taxon>Bacteroidota</taxon>
        <taxon>Bacteroidia</taxon>
        <taxon>Bacteroidales</taxon>
        <taxon>Bacteroidaceae</taxon>
        <taxon>Bacteroides</taxon>
    </lineage>
</organism>
<evidence type="ECO:0000313" key="9">
    <source>
        <dbReference type="Proteomes" id="UP000284379"/>
    </source>
</evidence>
<dbReference type="RefSeq" id="WP_122201984.1">
    <property type="nucleotide sequence ID" value="NZ_CABJFV010000016.1"/>
</dbReference>
<feature type="domain" description="Major fimbrial subunit protein N-terminal" evidence="7">
    <location>
        <begin position="45"/>
        <end position="182"/>
    </location>
</feature>
<dbReference type="AlphaFoldDB" id="A0A413VII1"/>
<feature type="chain" id="PRO_5019284006" description="Major fimbrial subunit protein N-terminal domain-containing protein" evidence="6">
    <location>
        <begin position="22"/>
        <end position="566"/>
    </location>
</feature>
<feature type="region of interest" description="Disordered" evidence="5">
    <location>
        <begin position="520"/>
        <end position="566"/>
    </location>
</feature>
<protein>
    <recommendedName>
        <fullName evidence="7">Major fimbrial subunit protein N-terminal domain-containing protein</fullName>
    </recommendedName>
</protein>
<feature type="signal peptide" evidence="6">
    <location>
        <begin position="1"/>
        <end position="21"/>
    </location>
</feature>
<evidence type="ECO:0000256" key="2">
    <source>
        <dbReference type="ARBA" id="ARBA00006011"/>
    </source>
</evidence>
<accession>A0A413VII1</accession>
<keyword evidence="3 6" id="KW-0732">Signal</keyword>
<reference evidence="8 9" key="1">
    <citation type="submission" date="2018-08" db="EMBL/GenBank/DDBJ databases">
        <title>A genome reference for cultivated species of the human gut microbiota.</title>
        <authorList>
            <person name="Zou Y."/>
            <person name="Xue W."/>
            <person name="Luo G."/>
        </authorList>
    </citation>
    <scope>NUCLEOTIDE SEQUENCE [LARGE SCALE GENOMIC DNA]</scope>
    <source>
        <strain evidence="8 9">AM40-30BH</strain>
    </source>
</reference>
<dbReference type="Pfam" id="PF06321">
    <property type="entry name" value="P_gingi_FimA"/>
    <property type="match status" value="1"/>
</dbReference>
<evidence type="ECO:0000259" key="7">
    <source>
        <dbReference type="Pfam" id="PF06321"/>
    </source>
</evidence>
<comment type="caution">
    <text evidence="8">The sequence shown here is derived from an EMBL/GenBank/DDBJ whole genome shotgun (WGS) entry which is preliminary data.</text>
</comment>
<proteinExistence type="inferred from homology"/>
<evidence type="ECO:0000256" key="4">
    <source>
        <dbReference type="ARBA" id="ARBA00023263"/>
    </source>
</evidence>
<evidence type="ECO:0000313" key="8">
    <source>
        <dbReference type="EMBL" id="RHB33369.1"/>
    </source>
</evidence>
<evidence type="ECO:0000256" key="6">
    <source>
        <dbReference type="SAM" id="SignalP"/>
    </source>
</evidence>
<dbReference type="EMBL" id="QSGO01000016">
    <property type="protein sequence ID" value="RHB33369.1"/>
    <property type="molecule type" value="Genomic_DNA"/>
</dbReference>
<dbReference type="Gene3D" id="2.60.40.3690">
    <property type="match status" value="1"/>
</dbReference>
<dbReference type="PROSITE" id="PS51257">
    <property type="entry name" value="PROKAR_LIPOPROTEIN"/>
    <property type="match status" value="1"/>
</dbReference>
<comment type="subcellular location">
    <subcellularLocation>
        <location evidence="1">Fimbrium</location>
    </subcellularLocation>
</comment>
<comment type="similarity">
    <text evidence="2">Belongs to the bacteroidetes fimbrillin superfamily. FimA/Mfa1 family.</text>
</comment>
<evidence type="ECO:0000256" key="5">
    <source>
        <dbReference type="SAM" id="MobiDB-lite"/>
    </source>
</evidence>
<evidence type="ECO:0000256" key="3">
    <source>
        <dbReference type="ARBA" id="ARBA00022729"/>
    </source>
</evidence>
<dbReference type="Proteomes" id="UP000284379">
    <property type="component" value="Unassembled WGS sequence"/>
</dbReference>
<keyword evidence="4" id="KW-0281">Fimbrium</keyword>
<dbReference type="GO" id="GO:0009289">
    <property type="term" value="C:pilus"/>
    <property type="evidence" value="ECO:0007669"/>
    <property type="project" value="UniProtKB-SubCell"/>
</dbReference>
<dbReference type="InterPro" id="IPR029141">
    <property type="entry name" value="FimA_N"/>
</dbReference>